<name>B0BZ73_ACAM1</name>
<protein>
    <submittedName>
        <fullName evidence="8">Prenyltransferase, UbiA family</fullName>
    </submittedName>
</protein>
<dbReference type="CDD" id="cd13960">
    <property type="entry name" value="PT_UbiA_HPT1"/>
    <property type="match status" value="1"/>
</dbReference>
<feature type="transmembrane region" description="Helical" evidence="7">
    <location>
        <begin position="160"/>
        <end position="184"/>
    </location>
</feature>
<dbReference type="STRING" id="329726.AM1_4541"/>
<gene>
    <name evidence="8" type="ordered locus">AM1_4541</name>
</gene>
<reference evidence="8 9" key="1">
    <citation type="journal article" date="2008" name="Proc. Natl. Acad. Sci. U.S.A.">
        <title>Niche adaptation and genome expansion in the chlorophyll d-producing cyanobacterium Acaryochloris marina.</title>
        <authorList>
            <person name="Swingley W.D."/>
            <person name="Chen M."/>
            <person name="Cheung P.C."/>
            <person name="Conrad A.L."/>
            <person name="Dejesa L.C."/>
            <person name="Hao J."/>
            <person name="Honchak B.M."/>
            <person name="Karbach L.E."/>
            <person name="Kurdoglu A."/>
            <person name="Lahiri S."/>
            <person name="Mastrian S.D."/>
            <person name="Miyashita H."/>
            <person name="Page L."/>
            <person name="Ramakrishna P."/>
            <person name="Satoh S."/>
            <person name="Sattley W.M."/>
            <person name="Shimada Y."/>
            <person name="Taylor H.L."/>
            <person name="Tomo T."/>
            <person name="Tsuchiya T."/>
            <person name="Wang Z.T."/>
            <person name="Raymond J."/>
            <person name="Mimuro M."/>
            <person name="Blankenship R.E."/>
            <person name="Touchman J.W."/>
        </authorList>
    </citation>
    <scope>NUCLEOTIDE SEQUENCE [LARGE SCALE GENOMIC DNA]</scope>
    <source>
        <strain evidence="9">MBIC 11017</strain>
    </source>
</reference>
<keyword evidence="6 7" id="KW-0472">Membrane</keyword>
<dbReference type="PANTHER" id="PTHR43009:SF7">
    <property type="entry name" value="HOMOGENTISATE GERANYLGERANYLTRANSFERASE, CHLOROPLASTIC"/>
    <property type="match status" value="1"/>
</dbReference>
<accession>B0BZ73</accession>
<evidence type="ECO:0000256" key="2">
    <source>
        <dbReference type="ARBA" id="ARBA00005985"/>
    </source>
</evidence>
<dbReference type="Gene3D" id="1.20.120.1780">
    <property type="entry name" value="UbiA prenyltransferase"/>
    <property type="match status" value="1"/>
</dbReference>
<dbReference type="eggNOG" id="COG0382">
    <property type="taxonomic scope" value="Bacteria"/>
</dbReference>
<keyword evidence="9" id="KW-1185">Reference proteome</keyword>
<evidence type="ECO:0000256" key="6">
    <source>
        <dbReference type="ARBA" id="ARBA00023136"/>
    </source>
</evidence>
<feature type="transmembrane region" description="Helical" evidence="7">
    <location>
        <begin position="240"/>
        <end position="262"/>
    </location>
</feature>
<proteinExistence type="inferred from homology"/>
<keyword evidence="3 8" id="KW-0808">Transferase</keyword>
<dbReference type="KEGG" id="amr:AM1_4541"/>
<organism evidence="8 9">
    <name type="scientific">Acaryochloris marina (strain MBIC 11017)</name>
    <dbReference type="NCBI Taxonomy" id="329726"/>
    <lineage>
        <taxon>Bacteria</taxon>
        <taxon>Bacillati</taxon>
        <taxon>Cyanobacteriota</taxon>
        <taxon>Cyanophyceae</taxon>
        <taxon>Acaryochloridales</taxon>
        <taxon>Acaryochloridaceae</taxon>
        <taxon>Acaryochloris</taxon>
    </lineage>
</organism>
<dbReference type="Gene3D" id="1.10.357.140">
    <property type="entry name" value="UbiA prenyltransferase"/>
    <property type="match status" value="1"/>
</dbReference>
<dbReference type="RefSeq" id="WP_012164827.1">
    <property type="nucleotide sequence ID" value="NC_009925.1"/>
</dbReference>
<dbReference type="OrthoDB" id="419081at2"/>
<evidence type="ECO:0000313" key="8">
    <source>
        <dbReference type="EMBL" id="ABW29517.1"/>
    </source>
</evidence>
<feature type="transmembrane region" description="Helical" evidence="7">
    <location>
        <begin position="196"/>
        <end position="215"/>
    </location>
</feature>
<dbReference type="HOGENOM" id="CLU_048963_2_0_3"/>
<comment type="similarity">
    <text evidence="2">Belongs to the UbiA prenyltransferase family.</text>
</comment>
<evidence type="ECO:0000256" key="3">
    <source>
        <dbReference type="ARBA" id="ARBA00022679"/>
    </source>
</evidence>
<evidence type="ECO:0000256" key="7">
    <source>
        <dbReference type="SAM" id="Phobius"/>
    </source>
</evidence>
<dbReference type="PANTHER" id="PTHR43009">
    <property type="entry name" value="HOMOGENTISATE SOLANESYLTRANSFERASE, CHLOROPLASTIC"/>
    <property type="match status" value="1"/>
</dbReference>
<dbReference type="GO" id="GO:0004659">
    <property type="term" value="F:prenyltransferase activity"/>
    <property type="evidence" value="ECO:0007669"/>
    <property type="project" value="InterPro"/>
</dbReference>
<feature type="transmembrane region" description="Helical" evidence="7">
    <location>
        <begin position="305"/>
        <end position="322"/>
    </location>
</feature>
<dbReference type="Proteomes" id="UP000000268">
    <property type="component" value="Chromosome"/>
</dbReference>
<dbReference type="Pfam" id="PF01040">
    <property type="entry name" value="UbiA"/>
    <property type="match status" value="1"/>
</dbReference>
<feature type="transmembrane region" description="Helical" evidence="7">
    <location>
        <begin position="65"/>
        <end position="86"/>
    </location>
</feature>
<dbReference type="AlphaFoldDB" id="B0BZ73"/>
<dbReference type="InterPro" id="IPR000537">
    <property type="entry name" value="UbiA_prenyltransferase"/>
</dbReference>
<evidence type="ECO:0000256" key="1">
    <source>
        <dbReference type="ARBA" id="ARBA00004141"/>
    </source>
</evidence>
<feature type="transmembrane region" description="Helical" evidence="7">
    <location>
        <begin position="25"/>
        <end position="45"/>
    </location>
</feature>
<sequence>MTSSVNASPIQQWLQALWKFSRPHTIIGTSLSVIGLALIALSTQYRGSALLTDLPMPTSVFYLQFLRWLGAALVPSLGANVYIVGLNQLTDIDIDRINKPQLPLASGEFSPRQGRWIVASAGLLALGLSAIQGYRLLWTVGLSMLMGTVYSIPPIRLKRFPFWAALCIFGVRGVVVNVGFFLHFRHLLGGSGAIPLKVWVLTGFVILFAFAIAIFKDIPDREGDLKFDIHTLTVRLGGEWVFKLSCWVLSMAYLGIVGMALWGLPQTHQGLLLSTHLGLLFLFWYRSQRVNLQHHQQVTQFYQWIWKLFFLEYVIFPVACLWR</sequence>
<dbReference type="GO" id="GO:0016020">
    <property type="term" value="C:membrane"/>
    <property type="evidence" value="ECO:0007669"/>
    <property type="project" value="UniProtKB-SubCell"/>
</dbReference>
<evidence type="ECO:0000313" key="9">
    <source>
        <dbReference type="Proteomes" id="UP000000268"/>
    </source>
</evidence>
<keyword evidence="4 7" id="KW-0812">Transmembrane</keyword>
<evidence type="ECO:0000256" key="4">
    <source>
        <dbReference type="ARBA" id="ARBA00022692"/>
    </source>
</evidence>
<feature type="transmembrane region" description="Helical" evidence="7">
    <location>
        <begin position="116"/>
        <end position="140"/>
    </location>
</feature>
<dbReference type="NCBIfam" id="NF009525">
    <property type="entry name" value="PRK12887.1"/>
    <property type="match status" value="1"/>
</dbReference>
<feature type="transmembrane region" description="Helical" evidence="7">
    <location>
        <begin position="269"/>
        <end position="285"/>
    </location>
</feature>
<keyword evidence="5 7" id="KW-1133">Transmembrane helix</keyword>
<dbReference type="InterPro" id="IPR044878">
    <property type="entry name" value="UbiA_sf"/>
</dbReference>
<dbReference type="EMBL" id="CP000828">
    <property type="protein sequence ID" value="ABW29517.1"/>
    <property type="molecule type" value="Genomic_DNA"/>
</dbReference>
<evidence type="ECO:0000256" key="5">
    <source>
        <dbReference type="ARBA" id="ARBA00022989"/>
    </source>
</evidence>
<comment type="subcellular location">
    <subcellularLocation>
        <location evidence="1">Membrane</location>
        <topology evidence="1">Multi-pass membrane protein</topology>
    </subcellularLocation>
</comment>
<dbReference type="InterPro" id="IPR044502">
    <property type="entry name" value="AtHST-like"/>
</dbReference>